<dbReference type="Pfam" id="PF00281">
    <property type="entry name" value="Ribosomal_L5"/>
    <property type="match status" value="1"/>
</dbReference>
<dbReference type="InterPro" id="IPR031310">
    <property type="entry name" value="Ribosomal_uL5_N"/>
</dbReference>
<dbReference type="GO" id="GO:0003735">
    <property type="term" value="F:structural constituent of ribosome"/>
    <property type="evidence" value="ECO:0007669"/>
    <property type="project" value="InterPro"/>
</dbReference>
<keyword evidence="3 5" id="KW-0687">Ribonucleoprotein</keyword>
<comment type="subunit">
    <text evidence="5">Part of the 50S ribosomal subunit; part of the 5S rRNA/L5/L18/L25 subcomplex. Contacts the 5S rRNA and the P site tRNA. Forms a bridge to the 30S subunit in the 70S ribosome.</text>
</comment>
<evidence type="ECO:0000256" key="3">
    <source>
        <dbReference type="ARBA" id="ARBA00023274"/>
    </source>
</evidence>
<evidence type="ECO:0000259" key="8">
    <source>
        <dbReference type="Pfam" id="PF00673"/>
    </source>
</evidence>
<dbReference type="PIRSF" id="PIRSF002161">
    <property type="entry name" value="Ribosomal_L5"/>
    <property type="match status" value="1"/>
</dbReference>
<name>A0A1F5G0T7_9BACT</name>
<dbReference type="GO" id="GO:0019843">
    <property type="term" value="F:rRNA binding"/>
    <property type="evidence" value="ECO:0007669"/>
    <property type="project" value="UniProtKB-UniRule"/>
</dbReference>
<accession>A0A1F5G0T7</accession>
<comment type="similarity">
    <text evidence="1 5 6">Belongs to the universal ribosomal protein uL5 family.</text>
</comment>
<dbReference type="SUPFAM" id="SSF55282">
    <property type="entry name" value="RL5-like"/>
    <property type="match status" value="1"/>
</dbReference>
<organism evidence="9 10">
    <name type="scientific">Candidatus Curtissbacteria bacterium RBG_13_35_7</name>
    <dbReference type="NCBI Taxonomy" id="1797705"/>
    <lineage>
        <taxon>Bacteria</taxon>
        <taxon>Candidatus Curtissiibacteriota</taxon>
    </lineage>
</organism>
<dbReference type="Gene3D" id="3.30.1440.10">
    <property type="match status" value="1"/>
</dbReference>
<dbReference type="HAMAP" id="MF_01333_B">
    <property type="entry name" value="Ribosomal_uL5_B"/>
    <property type="match status" value="1"/>
</dbReference>
<keyword evidence="5" id="KW-0694">RNA-binding</keyword>
<evidence type="ECO:0000313" key="10">
    <source>
        <dbReference type="Proteomes" id="UP000176317"/>
    </source>
</evidence>
<sequence>MSNLINIFEKEVKAKLKEEFKIINDLALPYIEKIVINSSAAEAISDKSVLEKIKEQLGLISGQRPKITLAKKSVSTFKLRQNEPIGVMVTLRGKKAWDFLEKFISIVAPRMRDFRGMPIDKFDKDGNYSFGMTDQILFSEIEYSKIDKPRGLVITFVIRNSNKEKSKKMLEYLGLPFMKESN</sequence>
<evidence type="ECO:0000256" key="5">
    <source>
        <dbReference type="HAMAP-Rule" id="MF_01333"/>
    </source>
</evidence>
<comment type="caution">
    <text evidence="9">The sequence shown here is derived from an EMBL/GenBank/DDBJ whole genome shotgun (WGS) entry which is preliminary data.</text>
</comment>
<evidence type="ECO:0000313" key="9">
    <source>
        <dbReference type="EMBL" id="OGD85468.1"/>
    </source>
</evidence>
<proteinExistence type="inferred from homology"/>
<dbReference type="EMBL" id="MFAT01000067">
    <property type="protein sequence ID" value="OGD85468.1"/>
    <property type="molecule type" value="Genomic_DNA"/>
</dbReference>
<dbReference type="FunFam" id="3.30.1440.10:FF:000001">
    <property type="entry name" value="50S ribosomal protein L5"/>
    <property type="match status" value="1"/>
</dbReference>
<keyword evidence="5" id="KW-0699">rRNA-binding</keyword>
<gene>
    <name evidence="5" type="primary">rplE</name>
    <name evidence="9" type="ORF">A2164_01180</name>
</gene>
<dbReference type="InterPro" id="IPR022803">
    <property type="entry name" value="Ribosomal_uL5_dom_sf"/>
</dbReference>
<reference evidence="9 10" key="1">
    <citation type="journal article" date="2016" name="Nat. Commun.">
        <title>Thousands of microbial genomes shed light on interconnected biogeochemical processes in an aquifer system.</title>
        <authorList>
            <person name="Anantharaman K."/>
            <person name="Brown C.T."/>
            <person name="Hug L.A."/>
            <person name="Sharon I."/>
            <person name="Castelle C.J."/>
            <person name="Probst A.J."/>
            <person name="Thomas B.C."/>
            <person name="Singh A."/>
            <person name="Wilkins M.J."/>
            <person name="Karaoz U."/>
            <person name="Brodie E.L."/>
            <person name="Williams K.H."/>
            <person name="Hubbard S.S."/>
            <person name="Banfield J.F."/>
        </authorList>
    </citation>
    <scope>NUCLEOTIDE SEQUENCE [LARGE SCALE GENOMIC DNA]</scope>
</reference>
<evidence type="ECO:0000259" key="7">
    <source>
        <dbReference type="Pfam" id="PF00281"/>
    </source>
</evidence>
<keyword evidence="5" id="KW-0820">tRNA-binding</keyword>
<evidence type="ECO:0000256" key="2">
    <source>
        <dbReference type="ARBA" id="ARBA00022980"/>
    </source>
</evidence>
<dbReference type="InterPro" id="IPR020930">
    <property type="entry name" value="Ribosomal_uL5_bac-type"/>
</dbReference>
<dbReference type="GO" id="GO:0006412">
    <property type="term" value="P:translation"/>
    <property type="evidence" value="ECO:0007669"/>
    <property type="project" value="UniProtKB-UniRule"/>
</dbReference>
<dbReference type="GO" id="GO:1990904">
    <property type="term" value="C:ribonucleoprotein complex"/>
    <property type="evidence" value="ECO:0007669"/>
    <property type="project" value="UniProtKB-KW"/>
</dbReference>
<dbReference type="GO" id="GO:0000049">
    <property type="term" value="F:tRNA binding"/>
    <property type="evidence" value="ECO:0007669"/>
    <property type="project" value="UniProtKB-UniRule"/>
</dbReference>
<protein>
    <recommendedName>
        <fullName evidence="4 5">Large ribosomal subunit protein uL5</fullName>
    </recommendedName>
</protein>
<dbReference type="InterPro" id="IPR031309">
    <property type="entry name" value="Ribosomal_uL5_C"/>
</dbReference>
<evidence type="ECO:0000256" key="6">
    <source>
        <dbReference type="RuleBase" id="RU003930"/>
    </source>
</evidence>
<comment type="function">
    <text evidence="5">This is 1 of the proteins that bind and probably mediate the attachment of the 5S RNA into the large ribosomal subunit, where it forms part of the central protuberance. In the 70S ribosome it contacts protein S13 of the 30S subunit (bridge B1b), connecting the 2 subunits; this bridge is implicated in subunit movement. Contacts the P site tRNA; the 5S rRNA and some of its associated proteins might help stabilize positioning of ribosome-bound tRNAs.</text>
</comment>
<dbReference type="Pfam" id="PF00673">
    <property type="entry name" value="Ribosomal_L5_C"/>
    <property type="match status" value="1"/>
</dbReference>
<dbReference type="PANTHER" id="PTHR11994">
    <property type="entry name" value="60S RIBOSOMAL PROTEIN L11-RELATED"/>
    <property type="match status" value="1"/>
</dbReference>
<dbReference type="NCBIfam" id="NF000585">
    <property type="entry name" value="PRK00010.1"/>
    <property type="match status" value="1"/>
</dbReference>
<dbReference type="Proteomes" id="UP000176317">
    <property type="component" value="Unassembled WGS sequence"/>
</dbReference>
<feature type="domain" description="Large ribosomal subunit protein uL5 C-terminal" evidence="8">
    <location>
        <begin position="84"/>
        <end position="177"/>
    </location>
</feature>
<dbReference type="InterPro" id="IPR002132">
    <property type="entry name" value="Ribosomal_uL5"/>
</dbReference>
<feature type="domain" description="Large ribosomal subunit protein uL5 N-terminal" evidence="7">
    <location>
        <begin position="27"/>
        <end position="80"/>
    </location>
</feature>
<dbReference type="GO" id="GO:0005840">
    <property type="term" value="C:ribosome"/>
    <property type="evidence" value="ECO:0007669"/>
    <property type="project" value="UniProtKB-KW"/>
</dbReference>
<dbReference type="AlphaFoldDB" id="A0A1F5G0T7"/>
<evidence type="ECO:0000256" key="1">
    <source>
        <dbReference type="ARBA" id="ARBA00008553"/>
    </source>
</evidence>
<keyword evidence="2 5" id="KW-0689">Ribosomal protein</keyword>
<evidence type="ECO:0000256" key="4">
    <source>
        <dbReference type="ARBA" id="ARBA00035245"/>
    </source>
</evidence>